<dbReference type="EMBL" id="CAJOBH010094430">
    <property type="protein sequence ID" value="CAF4582474.1"/>
    <property type="molecule type" value="Genomic_DNA"/>
</dbReference>
<proteinExistence type="predicted"/>
<dbReference type="EMBL" id="CAJOBH010082025">
    <property type="protein sequence ID" value="CAF4521616.1"/>
    <property type="molecule type" value="Genomic_DNA"/>
</dbReference>
<feature type="non-terminal residue" evidence="1">
    <location>
        <position position="1"/>
    </location>
</feature>
<evidence type="ECO:0000313" key="2">
    <source>
        <dbReference type="EMBL" id="CAF4582474.1"/>
    </source>
</evidence>
<name>A0A8S2XX92_9BILA</name>
<organism evidence="1 4">
    <name type="scientific">Rotaria magnacalcarata</name>
    <dbReference type="NCBI Taxonomy" id="392030"/>
    <lineage>
        <taxon>Eukaryota</taxon>
        <taxon>Metazoa</taxon>
        <taxon>Spiralia</taxon>
        <taxon>Gnathifera</taxon>
        <taxon>Rotifera</taxon>
        <taxon>Eurotatoria</taxon>
        <taxon>Bdelloidea</taxon>
        <taxon>Philodinida</taxon>
        <taxon>Philodinidae</taxon>
        <taxon>Rotaria</taxon>
    </lineage>
</organism>
<evidence type="ECO:0000313" key="3">
    <source>
        <dbReference type="EMBL" id="CAF4660610.1"/>
    </source>
</evidence>
<gene>
    <name evidence="1" type="ORF">BYL167_LOCUS36931</name>
    <name evidence="2" type="ORF">BYL167_LOCUS39365</name>
    <name evidence="3" type="ORF">SMN809_LOCUS41484</name>
</gene>
<dbReference type="AlphaFoldDB" id="A0A8S2XX92"/>
<dbReference type="EMBL" id="CAJOBI010117273">
    <property type="protein sequence ID" value="CAF4660610.1"/>
    <property type="molecule type" value="Genomic_DNA"/>
</dbReference>
<evidence type="ECO:0000313" key="4">
    <source>
        <dbReference type="Proteomes" id="UP000681967"/>
    </source>
</evidence>
<protein>
    <submittedName>
        <fullName evidence="1">Uncharacterized protein</fullName>
    </submittedName>
</protein>
<reference evidence="1" key="1">
    <citation type="submission" date="2021-02" db="EMBL/GenBank/DDBJ databases">
        <authorList>
            <person name="Nowell W R."/>
        </authorList>
    </citation>
    <scope>NUCLEOTIDE SEQUENCE</scope>
</reference>
<dbReference type="Proteomes" id="UP000676336">
    <property type="component" value="Unassembled WGS sequence"/>
</dbReference>
<sequence length="77" mass="8831">MNPHATILIGANARAPSPDFSSLSPDELNHLEVVLRKQVLIEHEQNQCLSGLRRTMVHLERTIEHDRVQQKQRKVSL</sequence>
<dbReference type="Proteomes" id="UP000681967">
    <property type="component" value="Unassembled WGS sequence"/>
</dbReference>
<comment type="caution">
    <text evidence="1">The sequence shown here is derived from an EMBL/GenBank/DDBJ whole genome shotgun (WGS) entry which is preliminary data.</text>
</comment>
<accession>A0A8S2XX92</accession>
<feature type="non-terminal residue" evidence="1">
    <location>
        <position position="77"/>
    </location>
</feature>
<evidence type="ECO:0000313" key="1">
    <source>
        <dbReference type="EMBL" id="CAF4521616.1"/>
    </source>
</evidence>